<evidence type="ECO:0000313" key="3">
    <source>
        <dbReference type="Proteomes" id="UP001066276"/>
    </source>
</evidence>
<name>A0AAV7M8I0_PLEWA</name>
<feature type="region of interest" description="Disordered" evidence="1">
    <location>
        <begin position="1"/>
        <end position="67"/>
    </location>
</feature>
<feature type="compositionally biased region" description="Basic and acidic residues" evidence="1">
    <location>
        <begin position="16"/>
        <end position="39"/>
    </location>
</feature>
<keyword evidence="3" id="KW-1185">Reference proteome</keyword>
<dbReference type="Proteomes" id="UP001066276">
    <property type="component" value="Chromosome 10"/>
</dbReference>
<proteinExistence type="predicted"/>
<feature type="compositionally biased region" description="Basic and acidic residues" evidence="1">
    <location>
        <begin position="55"/>
        <end position="67"/>
    </location>
</feature>
<reference evidence="2" key="1">
    <citation type="journal article" date="2022" name="bioRxiv">
        <title>Sequencing and chromosome-scale assembly of the giantPleurodeles waltlgenome.</title>
        <authorList>
            <person name="Brown T."/>
            <person name="Elewa A."/>
            <person name="Iarovenko S."/>
            <person name="Subramanian E."/>
            <person name="Araus A.J."/>
            <person name="Petzold A."/>
            <person name="Susuki M."/>
            <person name="Suzuki K.-i.T."/>
            <person name="Hayashi T."/>
            <person name="Toyoda A."/>
            <person name="Oliveira C."/>
            <person name="Osipova E."/>
            <person name="Leigh N.D."/>
            <person name="Simon A."/>
            <person name="Yun M.H."/>
        </authorList>
    </citation>
    <scope>NUCLEOTIDE SEQUENCE</scope>
    <source>
        <strain evidence="2">20211129_DDA</strain>
        <tissue evidence="2">Liver</tissue>
    </source>
</reference>
<accession>A0AAV7M8I0</accession>
<sequence length="67" mass="7619">MPRTPADLAIEPCSLQERRNSPGEVGGREYEVPDAKKEQQGSAAEGRLTPKWQPRSREQSETRQNRQ</sequence>
<organism evidence="2 3">
    <name type="scientific">Pleurodeles waltl</name>
    <name type="common">Iberian ribbed newt</name>
    <dbReference type="NCBI Taxonomy" id="8319"/>
    <lineage>
        <taxon>Eukaryota</taxon>
        <taxon>Metazoa</taxon>
        <taxon>Chordata</taxon>
        <taxon>Craniata</taxon>
        <taxon>Vertebrata</taxon>
        <taxon>Euteleostomi</taxon>
        <taxon>Amphibia</taxon>
        <taxon>Batrachia</taxon>
        <taxon>Caudata</taxon>
        <taxon>Salamandroidea</taxon>
        <taxon>Salamandridae</taxon>
        <taxon>Pleurodelinae</taxon>
        <taxon>Pleurodeles</taxon>
    </lineage>
</organism>
<dbReference type="EMBL" id="JANPWB010000014">
    <property type="protein sequence ID" value="KAJ1096410.1"/>
    <property type="molecule type" value="Genomic_DNA"/>
</dbReference>
<gene>
    <name evidence="2" type="ORF">NDU88_001552</name>
</gene>
<evidence type="ECO:0000313" key="2">
    <source>
        <dbReference type="EMBL" id="KAJ1096410.1"/>
    </source>
</evidence>
<evidence type="ECO:0000256" key="1">
    <source>
        <dbReference type="SAM" id="MobiDB-lite"/>
    </source>
</evidence>
<comment type="caution">
    <text evidence="2">The sequence shown here is derived from an EMBL/GenBank/DDBJ whole genome shotgun (WGS) entry which is preliminary data.</text>
</comment>
<protein>
    <submittedName>
        <fullName evidence="2">Uncharacterized protein</fullName>
    </submittedName>
</protein>
<dbReference type="AlphaFoldDB" id="A0AAV7M8I0"/>